<evidence type="ECO:0000313" key="2">
    <source>
        <dbReference type="Proteomes" id="UP000092462"/>
    </source>
</evidence>
<dbReference type="EMBL" id="AJVK01003377">
    <property type="status" value="NOT_ANNOTATED_CDS"/>
    <property type="molecule type" value="Genomic_DNA"/>
</dbReference>
<evidence type="ECO:0000313" key="1">
    <source>
        <dbReference type="EnsemblMetazoa" id="PPAI002632-PA"/>
    </source>
</evidence>
<sequence>MSFNLIKTVENGLMYVEAVPSGWEVNGILSWPTSGNIERFRSNANSLPGGIWITCPCVVMSAHKTFREAIHMESLPEMLSTGRKDEKIRFLREGTKRIKDAPKVPRSQ</sequence>
<organism evidence="1 2">
    <name type="scientific">Phlebotomus papatasi</name>
    <name type="common">Sandfly</name>
    <dbReference type="NCBI Taxonomy" id="29031"/>
    <lineage>
        <taxon>Eukaryota</taxon>
        <taxon>Metazoa</taxon>
        <taxon>Ecdysozoa</taxon>
        <taxon>Arthropoda</taxon>
        <taxon>Hexapoda</taxon>
        <taxon>Insecta</taxon>
        <taxon>Pterygota</taxon>
        <taxon>Neoptera</taxon>
        <taxon>Endopterygota</taxon>
        <taxon>Diptera</taxon>
        <taxon>Nematocera</taxon>
        <taxon>Psychodoidea</taxon>
        <taxon>Psychodidae</taxon>
        <taxon>Phlebotomus</taxon>
        <taxon>Phlebotomus</taxon>
    </lineage>
</organism>
<keyword evidence="2" id="KW-1185">Reference proteome</keyword>
<proteinExistence type="predicted"/>
<dbReference type="VEuPathDB" id="VectorBase:PPAPM1_002716"/>
<reference evidence="1" key="1">
    <citation type="submission" date="2022-08" db="UniProtKB">
        <authorList>
            <consortium name="EnsemblMetazoa"/>
        </authorList>
    </citation>
    <scope>IDENTIFICATION</scope>
    <source>
        <strain evidence="1">Israel</strain>
    </source>
</reference>
<name>A0A1B0D575_PHLPP</name>
<dbReference type="Proteomes" id="UP000092462">
    <property type="component" value="Unassembled WGS sequence"/>
</dbReference>
<dbReference type="VEuPathDB" id="VectorBase:PPAI002632"/>
<dbReference type="AlphaFoldDB" id="A0A1B0D575"/>
<protein>
    <submittedName>
        <fullName evidence="1">Uncharacterized protein</fullName>
    </submittedName>
</protein>
<accession>A0A1B0D575</accession>
<dbReference type="EnsemblMetazoa" id="PPAI002632-RA">
    <property type="protein sequence ID" value="PPAI002632-PA"/>
    <property type="gene ID" value="PPAI002632"/>
</dbReference>